<dbReference type="SUPFAM" id="SSF54637">
    <property type="entry name" value="Thioesterase/thiol ester dehydrase-isomerase"/>
    <property type="match status" value="2"/>
</dbReference>
<dbReference type="InterPro" id="IPR029069">
    <property type="entry name" value="HotDog_dom_sf"/>
</dbReference>
<dbReference type="Pfam" id="PF20789">
    <property type="entry name" value="4HBT_3C"/>
    <property type="match status" value="1"/>
</dbReference>
<dbReference type="InterPro" id="IPR052389">
    <property type="entry name" value="Sec_Metab_Biosynth-Assoc"/>
</dbReference>
<feature type="domain" description="Acyl-CoA thioesterase-like N-terminal HotDog" evidence="1">
    <location>
        <begin position="22"/>
        <end position="103"/>
    </location>
</feature>
<dbReference type="InterPro" id="IPR049450">
    <property type="entry name" value="ACOT8-like_C"/>
</dbReference>
<sequence length="261" mass="28201">MRFSEVLDGIRRDGDTWIASISEDWLQGRSAFGGIQAALVLRAMRTLVVADVPLRSLQVAFLAPVPAGDIRIAAKILRQGKSVTQVEARLIDGDNTVCLVIGVFGAPRASTLNLLPSQPAVQAMPKTHVLSYVRGLLPQFTQHFEARWLQGDIPFSGSTKTEQVVEVSLKDDGVADEAHVIAFADFIPPVALSMLDQPAPGSSLTWMLELFADGRGLPLNGWRIDAQLQAAQDGYTSQQVMLWGPGGEPIALSRQSMVVFG</sequence>
<evidence type="ECO:0000259" key="1">
    <source>
        <dbReference type="Pfam" id="PF13622"/>
    </source>
</evidence>
<dbReference type="Proteomes" id="UP000255334">
    <property type="component" value="Unassembled WGS sequence"/>
</dbReference>
<evidence type="ECO:0000313" key="3">
    <source>
        <dbReference type="EMBL" id="RDS82375.1"/>
    </source>
</evidence>
<organism evidence="3 4">
    <name type="scientific">Dyella psychrodurans</name>
    <dbReference type="NCBI Taxonomy" id="1927960"/>
    <lineage>
        <taxon>Bacteria</taxon>
        <taxon>Pseudomonadati</taxon>
        <taxon>Pseudomonadota</taxon>
        <taxon>Gammaproteobacteria</taxon>
        <taxon>Lysobacterales</taxon>
        <taxon>Rhodanobacteraceae</taxon>
        <taxon>Dyella</taxon>
    </lineage>
</organism>
<keyword evidence="4" id="KW-1185">Reference proteome</keyword>
<dbReference type="AlphaFoldDB" id="A0A370X2E6"/>
<protein>
    <submittedName>
        <fullName evidence="3">Thioesterase family protein</fullName>
    </submittedName>
</protein>
<comment type="caution">
    <text evidence="3">The sequence shown here is derived from an EMBL/GenBank/DDBJ whole genome shotgun (WGS) entry which is preliminary data.</text>
</comment>
<dbReference type="PANTHER" id="PTHR38110:SF1">
    <property type="entry name" value="THIOESTERASE DOMAIN-CONTAINING PROTEIN"/>
    <property type="match status" value="1"/>
</dbReference>
<accession>A0A370X2E6</accession>
<dbReference type="InterPro" id="IPR042171">
    <property type="entry name" value="Acyl-CoA_hotdog"/>
</dbReference>
<dbReference type="Gene3D" id="2.40.160.210">
    <property type="entry name" value="Acyl-CoA thioesterase, double hotdog domain"/>
    <property type="match status" value="1"/>
</dbReference>
<dbReference type="Pfam" id="PF13622">
    <property type="entry name" value="4HBT_3"/>
    <property type="match status" value="1"/>
</dbReference>
<evidence type="ECO:0000259" key="2">
    <source>
        <dbReference type="Pfam" id="PF20789"/>
    </source>
</evidence>
<dbReference type="EMBL" id="QRBF01000005">
    <property type="protein sequence ID" value="RDS82375.1"/>
    <property type="molecule type" value="Genomic_DNA"/>
</dbReference>
<dbReference type="RefSeq" id="WP_115478549.1">
    <property type="nucleotide sequence ID" value="NZ_QRBF01000005.1"/>
</dbReference>
<gene>
    <name evidence="3" type="ORF">DWU99_13240</name>
</gene>
<feature type="domain" description="Acyl-CoA thioesterase-like C-terminal" evidence="2">
    <location>
        <begin position="130"/>
        <end position="259"/>
    </location>
</feature>
<reference evidence="3 4" key="1">
    <citation type="submission" date="2018-07" db="EMBL/GenBank/DDBJ databases">
        <title>Dyella monticola sp. nov. and Dyella psychrodurans sp. nov. isolated from monsoon evergreen broad-leaved forest soil of Dinghu Mountain, China.</title>
        <authorList>
            <person name="Gao Z."/>
            <person name="Qiu L."/>
        </authorList>
    </citation>
    <scope>NUCLEOTIDE SEQUENCE [LARGE SCALE GENOMIC DNA]</scope>
    <source>
        <strain evidence="3 4">4MSK11</strain>
    </source>
</reference>
<name>A0A370X2E6_9GAMM</name>
<dbReference type="OrthoDB" id="7059210at2"/>
<dbReference type="PANTHER" id="PTHR38110">
    <property type="entry name" value="CHROMOSOME 23, WHOLE GENOME SHOTGUN SEQUENCE"/>
    <property type="match status" value="1"/>
</dbReference>
<evidence type="ECO:0000313" key="4">
    <source>
        <dbReference type="Proteomes" id="UP000255334"/>
    </source>
</evidence>
<dbReference type="InterPro" id="IPR049449">
    <property type="entry name" value="TesB_ACOT8-like_N"/>
</dbReference>
<proteinExistence type="predicted"/>